<dbReference type="AlphaFoldDB" id="A0AAV5RMM8"/>
<sequence>MLSIDVPAISVQSDIYEVIDDLRNKRRRSEEVFIHLDNERRVTLDHSDFSKDDNSNTIDLCNNCVIFAPALYKFEKPKPGYKVTCGDCYGNDRQLAFGTSDGNILYLTIDAATEKVKCQNLETHILHTNQVKFVPPNNSSDINVQTARYLISSGMDYEMRFHDLNSGKIVCAAKNIKGMVSDIVFTSPSEFYTLCERNGVVQSWSFDDGICEEYPFEMSVLGLHEDDKIQTIAFSEVHGLIYGTLKGLFVNNKLVFEHGNITQISLGPNGSIGLRSDNSVILISSCFEPKAQFTFQQSVSQIILKTDRKLYVRTESTVYDITIDNGEQSAAIAVLSADCEFMTSEGKALFTLGKTIRVFN</sequence>
<organism evidence="1 2">
    <name type="scientific">Starmerella bacillaris</name>
    <name type="common">Yeast</name>
    <name type="synonym">Candida zemplinina</name>
    <dbReference type="NCBI Taxonomy" id="1247836"/>
    <lineage>
        <taxon>Eukaryota</taxon>
        <taxon>Fungi</taxon>
        <taxon>Dikarya</taxon>
        <taxon>Ascomycota</taxon>
        <taxon>Saccharomycotina</taxon>
        <taxon>Dipodascomycetes</taxon>
        <taxon>Dipodascales</taxon>
        <taxon>Trichomonascaceae</taxon>
        <taxon>Starmerella</taxon>
    </lineage>
</organism>
<name>A0AAV5RMM8_STABA</name>
<dbReference type="SUPFAM" id="SSF50978">
    <property type="entry name" value="WD40 repeat-like"/>
    <property type="match status" value="1"/>
</dbReference>
<dbReference type="InterPro" id="IPR015943">
    <property type="entry name" value="WD40/YVTN_repeat-like_dom_sf"/>
</dbReference>
<dbReference type="Proteomes" id="UP001362899">
    <property type="component" value="Unassembled WGS sequence"/>
</dbReference>
<proteinExistence type="predicted"/>
<gene>
    <name evidence="1" type="ORF">DASB73_037320</name>
</gene>
<keyword evidence="2" id="KW-1185">Reference proteome</keyword>
<protein>
    <submittedName>
        <fullName evidence="1">Uncharacterized protein</fullName>
    </submittedName>
</protein>
<dbReference type="InterPro" id="IPR036322">
    <property type="entry name" value="WD40_repeat_dom_sf"/>
</dbReference>
<evidence type="ECO:0000313" key="1">
    <source>
        <dbReference type="EMBL" id="GMM52769.1"/>
    </source>
</evidence>
<evidence type="ECO:0000313" key="2">
    <source>
        <dbReference type="Proteomes" id="UP001362899"/>
    </source>
</evidence>
<reference evidence="1 2" key="1">
    <citation type="journal article" date="2023" name="Elife">
        <title>Identification of key yeast species and microbe-microbe interactions impacting larval growth of Drosophila in the wild.</title>
        <authorList>
            <person name="Mure A."/>
            <person name="Sugiura Y."/>
            <person name="Maeda R."/>
            <person name="Honda K."/>
            <person name="Sakurai N."/>
            <person name="Takahashi Y."/>
            <person name="Watada M."/>
            <person name="Katoh T."/>
            <person name="Gotoh A."/>
            <person name="Gotoh Y."/>
            <person name="Taniguchi I."/>
            <person name="Nakamura K."/>
            <person name="Hayashi T."/>
            <person name="Katayama T."/>
            <person name="Uemura T."/>
            <person name="Hattori Y."/>
        </authorList>
    </citation>
    <scope>NUCLEOTIDE SEQUENCE [LARGE SCALE GENOMIC DNA]</scope>
    <source>
        <strain evidence="1 2">SB-73</strain>
    </source>
</reference>
<accession>A0AAV5RMM8</accession>
<dbReference type="Gene3D" id="2.130.10.10">
    <property type="entry name" value="YVTN repeat-like/Quinoprotein amine dehydrogenase"/>
    <property type="match status" value="1"/>
</dbReference>
<dbReference type="EMBL" id="BTGC01000008">
    <property type="protein sequence ID" value="GMM52769.1"/>
    <property type="molecule type" value="Genomic_DNA"/>
</dbReference>
<comment type="caution">
    <text evidence="1">The sequence shown here is derived from an EMBL/GenBank/DDBJ whole genome shotgun (WGS) entry which is preliminary data.</text>
</comment>